<feature type="transmembrane region" description="Helical" evidence="1">
    <location>
        <begin position="163"/>
        <end position="188"/>
    </location>
</feature>
<evidence type="ECO:0000256" key="1">
    <source>
        <dbReference type="SAM" id="Phobius"/>
    </source>
</evidence>
<feature type="transmembrane region" description="Helical" evidence="1">
    <location>
        <begin position="250"/>
        <end position="273"/>
    </location>
</feature>
<feature type="transmembrane region" description="Helical" evidence="1">
    <location>
        <begin position="129"/>
        <end position="151"/>
    </location>
</feature>
<keyword evidence="3" id="KW-1185">Reference proteome</keyword>
<feature type="transmembrane region" description="Helical" evidence="1">
    <location>
        <begin position="20"/>
        <end position="39"/>
    </location>
</feature>
<keyword evidence="1" id="KW-1133">Transmembrane helix</keyword>
<feature type="transmembrane region" description="Helical" evidence="1">
    <location>
        <begin position="101"/>
        <end position="123"/>
    </location>
</feature>
<dbReference type="EMBL" id="CZVU01000084">
    <property type="protein sequence ID" value="CUT04181.1"/>
    <property type="molecule type" value="Genomic_DNA"/>
</dbReference>
<organism evidence="2 3">
    <name type="scientific">Kryptobacter tengchongensis</name>
    <dbReference type="NCBI Taxonomy" id="1643429"/>
    <lineage>
        <taxon>Bacteria</taxon>
        <taxon>Pseudomonadati</taxon>
        <taxon>Candidatus Kryptoniota</taxon>
        <taxon>Candidatus Kryptobacter</taxon>
    </lineage>
</organism>
<protein>
    <submittedName>
        <fullName evidence="2">Uncharacterized protein</fullName>
    </submittedName>
</protein>
<evidence type="ECO:0000313" key="2">
    <source>
        <dbReference type="EMBL" id="CUT04181.1"/>
    </source>
</evidence>
<reference evidence="2 3" key="1">
    <citation type="submission" date="2015-11" db="EMBL/GenBank/DDBJ databases">
        <authorList>
            <person name="Varghese N."/>
        </authorList>
    </citation>
    <scope>NUCLEOTIDE SEQUENCE [LARGE SCALE GENOMIC DNA]</scope>
    <source>
        <strain evidence="2 3">JGI-24</strain>
    </source>
</reference>
<keyword evidence="1" id="KW-0812">Transmembrane</keyword>
<sequence>MRFFWTGSLKGYKPIRIGIFLFTIFIFLFWAGAFVHFGFKYGYSVEKVERYFFGESDFPFEISIAQIYEEAHISLFVFALLFLCVCALVIYSGIDERFKLGLILSLAILVILYSFSDYIVILLGRGYAFLKIFVFLLFQCLIFLSLVIIWFKRLENRKGNGASKFLAILIFSFALLNLVFVGLNFALFERKIGFTVSNVVDYYLGNPERFMKPKSLSGLVEVSYFHFLAMALYLITLIHFVYIVSDRFNIALTIFLFVFAFIDNLGGILIVMFGRAFVGVKLFSFFLFQFLLFLSSLILIYRLITLKFNFPNRGRI</sequence>
<feature type="transmembrane region" description="Helical" evidence="1">
    <location>
        <begin position="285"/>
        <end position="304"/>
    </location>
</feature>
<feature type="transmembrane region" description="Helical" evidence="1">
    <location>
        <begin position="224"/>
        <end position="243"/>
    </location>
</feature>
<dbReference type="OrthoDB" id="9814593at2"/>
<evidence type="ECO:0000313" key="3">
    <source>
        <dbReference type="Proteomes" id="UP000243065"/>
    </source>
</evidence>
<dbReference type="AlphaFoldDB" id="A0A656DA32"/>
<dbReference type="RefSeq" id="WP_072150761.1">
    <property type="nucleotide sequence ID" value="NZ_CZVU01000084.1"/>
</dbReference>
<gene>
    <name evidence="2" type="ORF">JGI24_01441</name>
</gene>
<name>A0A656DA32_KRYT1</name>
<feature type="transmembrane region" description="Helical" evidence="1">
    <location>
        <begin position="73"/>
        <end position="94"/>
    </location>
</feature>
<proteinExistence type="predicted"/>
<accession>A0A656DA32</accession>
<keyword evidence="1" id="KW-0472">Membrane</keyword>
<dbReference type="Proteomes" id="UP000243065">
    <property type="component" value="Unassembled WGS sequence"/>
</dbReference>